<sequence>MTRFDEIAAAAASNAHASSAQVDAHASFPTFQRAVERRRRGRVLASVAAAALAVGAILWAVQVPDARRAEPVDPVPSPRTALGSLHAGSANLTVPVGYTACPCLSRLASTAGDVARFVREDDGGITIFENAIPVRDRAGHRDPTAGTDAQSMARWLANRPFLVDTHIVPVTVGGRPGWRVESRVVGKLDGRSTTTRIIPMGRVLRTANGFAQYGPGSHGDMTFVDVPGAGVTAIWSWNSDAPAPDPARRAWVTGLHFGD</sequence>
<protein>
    <submittedName>
        <fullName evidence="2">Uncharacterized protein</fullName>
    </submittedName>
</protein>
<evidence type="ECO:0000256" key="1">
    <source>
        <dbReference type="SAM" id="Phobius"/>
    </source>
</evidence>
<organism evidence="2 3">
    <name type="scientific">Nocardioides panacihumi</name>
    <dbReference type="NCBI Taxonomy" id="400774"/>
    <lineage>
        <taxon>Bacteria</taxon>
        <taxon>Bacillati</taxon>
        <taxon>Actinomycetota</taxon>
        <taxon>Actinomycetes</taxon>
        <taxon>Propionibacteriales</taxon>
        <taxon>Nocardioidaceae</taxon>
        <taxon>Nocardioides</taxon>
    </lineage>
</organism>
<feature type="transmembrane region" description="Helical" evidence="1">
    <location>
        <begin position="43"/>
        <end position="61"/>
    </location>
</feature>
<proteinExistence type="predicted"/>
<dbReference type="RefSeq" id="WP_344048104.1">
    <property type="nucleotide sequence ID" value="NZ_BAAAPB010000005.1"/>
</dbReference>
<evidence type="ECO:0000313" key="2">
    <source>
        <dbReference type="EMBL" id="GAA1975394.1"/>
    </source>
</evidence>
<comment type="caution">
    <text evidence="2">The sequence shown here is derived from an EMBL/GenBank/DDBJ whole genome shotgun (WGS) entry which is preliminary data.</text>
</comment>
<accession>A0ABN2RV06</accession>
<evidence type="ECO:0000313" key="3">
    <source>
        <dbReference type="Proteomes" id="UP001500571"/>
    </source>
</evidence>
<reference evidence="2 3" key="1">
    <citation type="journal article" date="2019" name="Int. J. Syst. Evol. Microbiol.">
        <title>The Global Catalogue of Microorganisms (GCM) 10K type strain sequencing project: providing services to taxonomists for standard genome sequencing and annotation.</title>
        <authorList>
            <consortium name="The Broad Institute Genomics Platform"/>
            <consortium name="The Broad Institute Genome Sequencing Center for Infectious Disease"/>
            <person name="Wu L."/>
            <person name="Ma J."/>
        </authorList>
    </citation>
    <scope>NUCLEOTIDE SEQUENCE [LARGE SCALE GENOMIC DNA]</scope>
    <source>
        <strain evidence="2 3">JCM 15309</strain>
    </source>
</reference>
<keyword evidence="1" id="KW-0812">Transmembrane</keyword>
<dbReference type="Proteomes" id="UP001500571">
    <property type="component" value="Unassembled WGS sequence"/>
</dbReference>
<gene>
    <name evidence="2" type="ORF">GCM10009798_40830</name>
</gene>
<keyword evidence="1" id="KW-1133">Transmembrane helix</keyword>
<dbReference type="EMBL" id="BAAAPB010000005">
    <property type="protein sequence ID" value="GAA1975394.1"/>
    <property type="molecule type" value="Genomic_DNA"/>
</dbReference>
<keyword evidence="1" id="KW-0472">Membrane</keyword>
<keyword evidence="3" id="KW-1185">Reference proteome</keyword>
<name>A0ABN2RV06_9ACTN</name>